<sequence>MSSIRRCSYHIPAASNLDFQSAS</sequence>
<reference evidence="1" key="2">
    <citation type="journal article" date="2015" name="Data Brief">
        <title>Shoot transcriptome of the giant reed, Arundo donax.</title>
        <authorList>
            <person name="Barrero R.A."/>
            <person name="Guerrero F.D."/>
            <person name="Moolhuijzen P."/>
            <person name="Goolsby J.A."/>
            <person name="Tidwell J."/>
            <person name="Bellgard S.E."/>
            <person name="Bellgard M.I."/>
        </authorList>
    </citation>
    <scope>NUCLEOTIDE SEQUENCE</scope>
    <source>
        <tissue evidence="1">Shoot tissue taken approximately 20 cm above the soil surface</tissue>
    </source>
</reference>
<accession>A0A0A9ECC6</accession>
<dbReference type="AlphaFoldDB" id="A0A0A9ECC6"/>
<reference evidence="1" key="1">
    <citation type="submission" date="2014-09" db="EMBL/GenBank/DDBJ databases">
        <authorList>
            <person name="Magalhaes I.L.F."/>
            <person name="Oliveira U."/>
            <person name="Santos F.R."/>
            <person name="Vidigal T.H.D.A."/>
            <person name="Brescovit A.D."/>
            <person name="Santos A.J."/>
        </authorList>
    </citation>
    <scope>NUCLEOTIDE SEQUENCE</scope>
    <source>
        <tissue evidence="1">Shoot tissue taken approximately 20 cm above the soil surface</tissue>
    </source>
</reference>
<protein>
    <submittedName>
        <fullName evidence="1">Uncharacterized protein</fullName>
    </submittedName>
</protein>
<organism evidence="1">
    <name type="scientific">Arundo donax</name>
    <name type="common">Giant reed</name>
    <name type="synonym">Donax arundinaceus</name>
    <dbReference type="NCBI Taxonomy" id="35708"/>
    <lineage>
        <taxon>Eukaryota</taxon>
        <taxon>Viridiplantae</taxon>
        <taxon>Streptophyta</taxon>
        <taxon>Embryophyta</taxon>
        <taxon>Tracheophyta</taxon>
        <taxon>Spermatophyta</taxon>
        <taxon>Magnoliopsida</taxon>
        <taxon>Liliopsida</taxon>
        <taxon>Poales</taxon>
        <taxon>Poaceae</taxon>
        <taxon>PACMAD clade</taxon>
        <taxon>Arundinoideae</taxon>
        <taxon>Arundineae</taxon>
        <taxon>Arundo</taxon>
    </lineage>
</organism>
<name>A0A0A9ECC6_ARUDO</name>
<dbReference type="EMBL" id="GBRH01204248">
    <property type="protein sequence ID" value="JAD93647.1"/>
    <property type="molecule type" value="Transcribed_RNA"/>
</dbReference>
<proteinExistence type="predicted"/>
<evidence type="ECO:0000313" key="1">
    <source>
        <dbReference type="EMBL" id="JAD93647.1"/>
    </source>
</evidence>